<dbReference type="InterPro" id="IPR036271">
    <property type="entry name" value="Tet_transcr_reg_TetR-rel_C_sf"/>
</dbReference>
<dbReference type="Gene3D" id="1.10.357.10">
    <property type="entry name" value="Tetracycline Repressor, domain 2"/>
    <property type="match status" value="1"/>
</dbReference>
<dbReference type="InterPro" id="IPR050109">
    <property type="entry name" value="HTH-type_TetR-like_transc_reg"/>
</dbReference>
<keyword evidence="4" id="KW-0804">Transcription</keyword>
<evidence type="ECO:0000256" key="3">
    <source>
        <dbReference type="ARBA" id="ARBA00023125"/>
    </source>
</evidence>
<dbReference type="GO" id="GO:0000976">
    <property type="term" value="F:transcription cis-regulatory region binding"/>
    <property type="evidence" value="ECO:0007669"/>
    <property type="project" value="TreeGrafter"/>
</dbReference>
<protein>
    <recommendedName>
        <fullName evidence="6">HTH tetR-type domain-containing protein</fullName>
    </recommendedName>
</protein>
<keyword evidence="8" id="KW-1185">Reference proteome</keyword>
<evidence type="ECO:0000256" key="1">
    <source>
        <dbReference type="ARBA" id="ARBA00022491"/>
    </source>
</evidence>
<evidence type="ECO:0000259" key="6">
    <source>
        <dbReference type="PROSITE" id="PS50977"/>
    </source>
</evidence>
<dbReference type="STRING" id="396014.BF93_12735"/>
<dbReference type="PANTHER" id="PTHR30055:SF228">
    <property type="entry name" value="TRANSCRIPTIONAL REGULATOR-RELATED"/>
    <property type="match status" value="1"/>
</dbReference>
<keyword evidence="1" id="KW-0678">Repressor</keyword>
<organism evidence="7 8">
    <name type="scientific">Brachybacterium phenoliresistens</name>
    <dbReference type="NCBI Taxonomy" id="396014"/>
    <lineage>
        <taxon>Bacteria</taxon>
        <taxon>Bacillati</taxon>
        <taxon>Actinomycetota</taxon>
        <taxon>Actinomycetes</taxon>
        <taxon>Micrococcales</taxon>
        <taxon>Dermabacteraceae</taxon>
        <taxon>Brachybacterium</taxon>
    </lineage>
</organism>
<evidence type="ECO:0000256" key="4">
    <source>
        <dbReference type="ARBA" id="ARBA00023163"/>
    </source>
</evidence>
<dbReference type="InterPro" id="IPR039538">
    <property type="entry name" value="BetI_C"/>
</dbReference>
<keyword evidence="3 5" id="KW-0238">DNA-binding</keyword>
<evidence type="ECO:0000256" key="5">
    <source>
        <dbReference type="PROSITE-ProRule" id="PRU00335"/>
    </source>
</evidence>
<gene>
    <name evidence="7" type="ORF">BF93_12735</name>
</gene>
<evidence type="ECO:0000256" key="2">
    <source>
        <dbReference type="ARBA" id="ARBA00023015"/>
    </source>
</evidence>
<feature type="DNA-binding region" description="H-T-H motif" evidence="5">
    <location>
        <begin position="23"/>
        <end position="42"/>
    </location>
</feature>
<dbReference type="Pfam" id="PF13977">
    <property type="entry name" value="TetR_C_6"/>
    <property type="match status" value="1"/>
</dbReference>
<comment type="caution">
    <text evidence="7">The sequence shown here is derived from an EMBL/GenBank/DDBJ whole genome shotgun (WGS) entry which is preliminary data.</text>
</comment>
<dbReference type="PATRIC" id="fig|396014.3.peg.3590"/>
<dbReference type="EMBL" id="JDYK01000030">
    <property type="protein sequence ID" value="EWS79602.1"/>
    <property type="molecule type" value="Genomic_DNA"/>
</dbReference>
<dbReference type="SUPFAM" id="SSF48498">
    <property type="entry name" value="Tetracyclin repressor-like, C-terminal domain"/>
    <property type="match status" value="1"/>
</dbReference>
<dbReference type="InterPro" id="IPR009057">
    <property type="entry name" value="Homeodomain-like_sf"/>
</dbReference>
<dbReference type="PROSITE" id="PS50977">
    <property type="entry name" value="HTH_TETR_2"/>
    <property type="match status" value="1"/>
</dbReference>
<evidence type="ECO:0000313" key="8">
    <source>
        <dbReference type="Proteomes" id="UP000023067"/>
    </source>
</evidence>
<dbReference type="PANTHER" id="PTHR30055">
    <property type="entry name" value="HTH-TYPE TRANSCRIPTIONAL REGULATOR RUTR"/>
    <property type="match status" value="1"/>
</dbReference>
<dbReference type="OrthoDB" id="9806334at2"/>
<dbReference type="SUPFAM" id="SSF46689">
    <property type="entry name" value="Homeodomain-like"/>
    <property type="match status" value="1"/>
</dbReference>
<accession>Z9JPD3</accession>
<dbReference type="RefSeq" id="WP_038374576.1">
    <property type="nucleotide sequence ID" value="NZ_BAAAOW010000007.1"/>
</dbReference>
<proteinExistence type="predicted"/>
<sequence length="182" mass="19264">MSRESIQRSIVEIVASSGIGGLSVRAVAARSGVAIGTVQHHFPSRSAMITAAMSVVEETAGALEADLPEAPADRLESLVSLLVPSSPDSIPARVWLAFAAQAAVDADVAAQYRRVWGRVHRGLAELFAQARPERSWAAAQDCASEILALADGLAVSVLIEPARVPADSARERARRRLHELLA</sequence>
<dbReference type="AlphaFoldDB" id="Z9JPD3"/>
<dbReference type="GO" id="GO:0003700">
    <property type="term" value="F:DNA-binding transcription factor activity"/>
    <property type="evidence" value="ECO:0007669"/>
    <property type="project" value="TreeGrafter"/>
</dbReference>
<dbReference type="Proteomes" id="UP000023067">
    <property type="component" value="Unassembled WGS sequence"/>
</dbReference>
<evidence type="ECO:0000313" key="7">
    <source>
        <dbReference type="EMBL" id="EWS79602.1"/>
    </source>
</evidence>
<dbReference type="Pfam" id="PF00440">
    <property type="entry name" value="TetR_N"/>
    <property type="match status" value="1"/>
</dbReference>
<reference evidence="7 8" key="1">
    <citation type="submission" date="2014-02" db="EMBL/GenBank/DDBJ databases">
        <title>Genome sequence of Brachybacterium phenoliresistens strain W13A50.</title>
        <authorList>
            <person name="Wang X."/>
        </authorList>
    </citation>
    <scope>NUCLEOTIDE SEQUENCE [LARGE SCALE GENOMIC DNA]</scope>
    <source>
        <strain evidence="7 8">W13A50</strain>
    </source>
</reference>
<feature type="domain" description="HTH tetR-type" evidence="6">
    <location>
        <begin position="1"/>
        <end position="60"/>
    </location>
</feature>
<keyword evidence="2" id="KW-0805">Transcription regulation</keyword>
<dbReference type="HOGENOM" id="CLU_069356_15_10_11"/>
<name>Z9JPD3_9MICO</name>
<dbReference type="eggNOG" id="COG1309">
    <property type="taxonomic scope" value="Bacteria"/>
</dbReference>
<dbReference type="InterPro" id="IPR001647">
    <property type="entry name" value="HTH_TetR"/>
</dbReference>